<keyword evidence="5" id="KW-0472">Membrane</keyword>
<comment type="caution">
    <text evidence="10">The sequence shown here is derived from an EMBL/GenBank/DDBJ whole genome shotgun (WGS) entry which is preliminary data.</text>
</comment>
<dbReference type="InterPro" id="IPR046530">
    <property type="entry name" value="BIM1-like_dom"/>
</dbReference>
<comment type="subcellular location">
    <subcellularLocation>
        <location evidence="1">Cell membrane</location>
        <topology evidence="1">Lipid-anchor</topology>
        <topology evidence="1">GPI-anchor</topology>
    </subcellularLocation>
</comment>
<evidence type="ECO:0000256" key="4">
    <source>
        <dbReference type="ARBA" id="ARBA00022729"/>
    </source>
</evidence>
<gene>
    <name evidence="10" type="ORF">CkaCkLH20_09272</name>
</gene>
<evidence type="ECO:0000313" key="11">
    <source>
        <dbReference type="Proteomes" id="UP000781932"/>
    </source>
</evidence>
<dbReference type="OrthoDB" id="5329488at2759"/>
<evidence type="ECO:0000256" key="8">
    <source>
        <dbReference type="SAM" id="SignalP"/>
    </source>
</evidence>
<dbReference type="InterPro" id="IPR046936">
    <property type="entry name" value="BIM1-like"/>
</dbReference>
<accession>A0A9P6HYV9</accession>
<organism evidence="10 11">
    <name type="scientific">Colletotrichum karsti</name>
    <dbReference type="NCBI Taxonomy" id="1095194"/>
    <lineage>
        <taxon>Eukaryota</taxon>
        <taxon>Fungi</taxon>
        <taxon>Dikarya</taxon>
        <taxon>Ascomycota</taxon>
        <taxon>Pezizomycotina</taxon>
        <taxon>Sordariomycetes</taxon>
        <taxon>Hypocreomycetidae</taxon>
        <taxon>Glomerellales</taxon>
        <taxon>Glomerellaceae</taxon>
        <taxon>Colletotrichum</taxon>
        <taxon>Colletotrichum boninense species complex</taxon>
    </lineage>
</organism>
<evidence type="ECO:0000256" key="1">
    <source>
        <dbReference type="ARBA" id="ARBA00004609"/>
    </source>
</evidence>
<dbReference type="PANTHER" id="PTHR34992:SF10">
    <property type="entry name" value="COPPER ACQUISITION FACTOR BIM1-LIKE DOMAIN-CONTAINING PROTEIN"/>
    <property type="match status" value="1"/>
</dbReference>
<keyword evidence="6" id="KW-0325">Glycoprotein</keyword>
<dbReference type="Proteomes" id="UP000781932">
    <property type="component" value="Unassembled WGS sequence"/>
</dbReference>
<reference evidence="10" key="2">
    <citation type="submission" date="2020-11" db="EMBL/GenBank/DDBJ databases">
        <title>Whole genome sequencing of Colletotrichum sp.</title>
        <authorList>
            <person name="Li H."/>
        </authorList>
    </citation>
    <scope>NUCLEOTIDE SEQUENCE</scope>
    <source>
        <strain evidence="10">CkLH20</strain>
    </source>
</reference>
<reference evidence="10" key="1">
    <citation type="submission" date="2020-03" db="EMBL/GenBank/DDBJ databases">
        <authorList>
            <person name="He L."/>
        </authorList>
    </citation>
    <scope>NUCLEOTIDE SEQUENCE</scope>
    <source>
        <strain evidence="10">CkLH20</strain>
    </source>
</reference>
<keyword evidence="3" id="KW-0336">GPI-anchor</keyword>
<keyword evidence="11" id="KW-1185">Reference proteome</keyword>
<dbReference type="RefSeq" id="XP_038742570.1">
    <property type="nucleotide sequence ID" value="XM_038891987.1"/>
</dbReference>
<sequence length="232" mass="24605">MKTGFASTVALWGLLASLAQAHVAITYPGWRGNNIITNETFPFGMQWLYPCGGLNVTQNRTHWPLDGGAIAVQPGYNSGHQSALMYINIGLGEVPANFTTVMVPMFHLTGPSNSAYDGTFCLPRVPLPKGVEPKEGDLASIQVVQAARHGGALFSCVDIIFTGDESKIPPVNGSNCFNSSELRVEAASIAINENSITDPSPTIVSTPSPTSGALKMIAPISGLVTMLFMFCM</sequence>
<feature type="domain" description="Copper acquisition factor BIM1-like" evidence="9">
    <location>
        <begin position="20"/>
        <end position="180"/>
    </location>
</feature>
<dbReference type="GO" id="GO:0098552">
    <property type="term" value="C:side of membrane"/>
    <property type="evidence" value="ECO:0007669"/>
    <property type="project" value="UniProtKB-KW"/>
</dbReference>
<feature type="signal peptide" evidence="8">
    <location>
        <begin position="1"/>
        <end position="21"/>
    </location>
</feature>
<evidence type="ECO:0000256" key="2">
    <source>
        <dbReference type="ARBA" id="ARBA00022475"/>
    </source>
</evidence>
<dbReference type="GO" id="GO:0005886">
    <property type="term" value="C:plasma membrane"/>
    <property type="evidence" value="ECO:0007669"/>
    <property type="project" value="UniProtKB-SubCell"/>
</dbReference>
<keyword evidence="2" id="KW-1003">Cell membrane</keyword>
<dbReference type="GeneID" id="62165061"/>
<dbReference type="AlphaFoldDB" id="A0A9P6HYV9"/>
<evidence type="ECO:0000256" key="6">
    <source>
        <dbReference type="ARBA" id="ARBA00023180"/>
    </source>
</evidence>
<keyword evidence="4 8" id="KW-0732">Signal</keyword>
<dbReference type="CDD" id="cd21176">
    <property type="entry name" value="LPMO_auxiliary-like"/>
    <property type="match status" value="1"/>
</dbReference>
<evidence type="ECO:0000256" key="7">
    <source>
        <dbReference type="ARBA" id="ARBA00023288"/>
    </source>
</evidence>
<dbReference type="PANTHER" id="PTHR34992">
    <property type="entry name" value="HYPHAL ANASTAMOSIS-7 PROTEIN"/>
    <property type="match status" value="1"/>
</dbReference>
<dbReference type="Pfam" id="PF20238">
    <property type="entry name" value="BIM1-like_dom"/>
    <property type="match status" value="1"/>
</dbReference>
<evidence type="ECO:0000313" key="10">
    <source>
        <dbReference type="EMBL" id="KAF9873109.1"/>
    </source>
</evidence>
<keyword evidence="7" id="KW-0449">Lipoprotein</keyword>
<name>A0A9P6HYV9_9PEZI</name>
<dbReference type="EMBL" id="JAATWM020000033">
    <property type="protein sequence ID" value="KAF9873109.1"/>
    <property type="molecule type" value="Genomic_DNA"/>
</dbReference>
<evidence type="ECO:0000256" key="3">
    <source>
        <dbReference type="ARBA" id="ARBA00022622"/>
    </source>
</evidence>
<proteinExistence type="predicted"/>
<feature type="chain" id="PRO_5040278958" description="Copper acquisition factor BIM1-like domain-containing protein" evidence="8">
    <location>
        <begin position="22"/>
        <end position="232"/>
    </location>
</feature>
<evidence type="ECO:0000256" key="5">
    <source>
        <dbReference type="ARBA" id="ARBA00023136"/>
    </source>
</evidence>
<protein>
    <recommendedName>
        <fullName evidence="9">Copper acquisition factor BIM1-like domain-containing protein</fullName>
    </recommendedName>
</protein>
<evidence type="ECO:0000259" key="9">
    <source>
        <dbReference type="Pfam" id="PF20238"/>
    </source>
</evidence>